<dbReference type="PANTHER" id="PTHR10680">
    <property type="entry name" value="PEPTIDYL-GLYCINE ALPHA-AMIDATING MONOOXYGENASE"/>
    <property type="match status" value="1"/>
</dbReference>
<reference evidence="3 4" key="1">
    <citation type="submission" date="2017-06" db="EMBL/GenBank/DDBJ databases">
        <authorList>
            <person name="Kim H.J."/>
            <person name="Triplett B.A."/>
        </authorList>
    </citation>
    <scope>NUCLEOTIDE SEQUENCE [LARGE SCALE GENOMIC DNA]</scope>
    <source>
        <strain evidence="3 4">DSM 18704</strain>
    </source>
</reference>
<evidence type="ECO:0008006" key="5">
    <source>
        <dbReference type="Google" id="ProtNLM"/>
    </source>
</evidence>
<gene>
    <name evidence="3" type="ORF">SAMN05421770_101496</name>
</gene>
<dbReference type="RefSeq" id="WP_089406785.1">
    <property type="nucleotide sequence ID" value="NZ_FZOU01000001.1"/>
</dbReference>
<accession>A0A239DJZ0</accession>
<evidence type="ECO:0000256" key="2">
    <source>
        <dbReference type="ARBA" id="ARBA00023180"/>
    </source>
</evidence>
<dbReference type="InterPro" id="IPR011042">
    <property type="entry name" value="6-blade_b-propeller_TolB-like"/>
</dbReference>
<dbReference type="EMBL" id="FZOU01000001">
    <property type="protein sequence ID" value="SNS32331.1"/>
    <property type="molecule type" value="Genomic_DNA"/>
</dbReference>
<evidence type="ECO:0000256" key="1">
    <source>
        <dbReference type="ARBA" id="ARBA00022729"/>
    </source>
</evidence>
<dbReference type="OrthoDB" id="107542at2"/>
<keyword evidence="4" id="KW-1185">Reference proteome</keyword>
<dbReference type="Gene3D" id="2.120.10.30">
    <property type="entry name" value="TolB, C-terminal domain"/>
    <property type="match status" value="2"/>
</dbReference>
<protein>
    <recommendedName>
        <fullName evidence="5">Streptogramin lyase</fullName>
    </recommendedName>
</protein>
<dbReference type="CDD" id="cd05819">
    <property type="entry name" value="NHL"/>
    <property type="match status" value="1"/>
</dbReference>
<evidence type="ECO:0000313" key="4">
    <source>
        <dbReference type="Proteomes" id="UP000198356"/>
    </source>
</evidence>
<evidence type="ECO:0000313" key="3">
    <source>
        <dbReference type="EMBL" id="SNS32331.1"/>
    </source>
</evidence>
<sequence>MSLGRNQSILLSAPALFILFCTLGLAGCGLGTANFPESSPVGTPAAAPGGVTQGILHGGQQPIVGSHVFLFAANTTGNGGSGIAASPLNASISLLKAASNTTLDTTVGGPTSGDYYVTTDPSGAFTITGDYTCPANSPQVYLYAVGGNPGAGVANSAAGSLAALGTCPYGGTLATATPAVTYIYMNEVSTVAAAYSLAPFASDATHISSSGSALAVIGITNAFKNAANLENLATGAALTTTPALNGGNGAVPQTMIDTLANILAACVNSTGPSGVGCSTLLPTATSDGTPSGVQPTDTATAAINIAHHPGVNQTALYDLQLPASPFQPSVSGTSPPNDFTLAISFTWTSIGPAAVAVDGSGNVWVANNVGSTQTVMKLSSVGAFLSTAPGYSAGSKGSPTAIAIDESGNAWIANSNYQNIGELSSSGNILSGTGGYSVGASYYPYALAIDSLGRAWEGSISTSAGEPSNVDVLSTTGAILFTTGSSSVGALEYPQSIAIDGAGSAWVANANGSAVTKLSSTDTVLSGTTGFTGGGLTNPKAIAIDHTGNAWVTSGYNPSSVVEFSPSGAVLSGASGYLTGSYASSAIAIDGSSNVWAGTSFGIVEFSNGGTRLSPAGGFYGINQSGYSSFDSVLGIAVDGSGDVWVASQLNSSLVEIVGAATPVVTPLCANLVAPYLAPASRP</sequence>
<keyword evidence="2" id="KW-0325">Glycoprotein</keyword>
<dbReference type="Proteomes" id="UP000198356">
    <property type="component" value="Unassembled WGS sequence"/>
</dbReference>
<keyword evidence="1" id="KW-0732">Signal</keyword>
<name>A0A239DJZ0_9BACT</name>
<proteinExistence type="predicted"/>
<dbReference type="SUPFAM" id="SSF101898">
    <property type="entry name" value="NHL repeat"/>
    <property type="match status" value="1"/>
</dbReference>
<dbReference type="PANTHER" id="PTHR10680:SF14">
    <property type="entry name" value="PEPTIDYL-GLYCINE ALPHA-AMIDATING MONOOXYGENASE"/>
    <property type="match status" value="1"/>
</dbReference>
<organism evidence="3 4">
    <name type="scientific">Granulicella rosea</name>
    <dbReference type="NCBI Taxonomy" id="474952"/>
    <lineage>
        <taxon>Bacteria</taxon>
        <taxon>Pseudomonadati</taxon>
        <taxon>Acidobacteriota</taxon>
        <taxon>Terriglobia</taxon>
        <taxon>Terriglobales</taxon>
        <taxon>Acidobacteriaceae</taxon>
        <taxon>Granulicella</taxon>
    </lineage>
</organism>
<dbReference type="AlphaFoldDB" id="A0A239DJZ0"/>
<dbReference type="PROSITE" id="PS51257">
    <property type="entry name" value="PROKAR_LIPOPROTEIN"/>
    <property type="match status" value="1"/>
</dbReference>